<evidence type="ECO:0000256" key="1">
    <source>
        <dbReference type="SAM" id="MobiDB-lite"/>
    </source>
</evidence>
<proteinExistence type="predicted"/>
<protein>
    <submittedName>
        <fullName evidence="2">Uncharacterized protein</fullName>
    </submittedName>
</protein>
<comment type="caution">
    <text evidence="2">The sequence shown here is derived from an EMBL/GenBank/DDBJ whole genome shotgun (WGS) entry which is preliminary data.</text>
</comment>
<feature type="region of interest" description="Disordered" evidence="1">
    <location>
        <begin position="1"/>
        <end position="20"/>
    </location>
</feature>
<gene>
    <name evidence="2" type="ORF">HAX54_051634</name>
</gene>
<keyword evidence="3" id="KW-1185">Reference proteome</keyword>
<dbReference type="Proteomes" id="UP000823775">
    <property type="component" value="Unassembled WGS sequence"/>
</dbReference>
<name>A0ABS8WQ20_DATST</name>
<sequence length="92" mass="10848">SRDSSRCRAKGIDQSAVHRPKGRPVNLAFKGFHEADLESPSKREYLRLREYYWCRKSQIQDLPLREFPEKRSHRHVGSGLDRLLQENSSINR</sequence>
<evidence type="ECO:0000313" key="2">
    <source>
        <dbReference type="EMBL" id="MCE3052126.1"/>
    </source>
</evidence>
<accession>A0ABS8WQ20</accession>
<feature type="non-terminal residue" evidence="2">
    <location>
        <position position="1"/>
    </location>
</feature>
<reference evidence="2 3" key="1">
    <citation type="journal article" date="2021" name="BMC Genomics">
        <title>Datura genome reveals duplications of psychoactive alkaloid biosynthetic genes and high mutation rate following tissue culture.</title>
        <authorList>
            <person name="Rajewski A."/>
            <person name="Carter-House D."/>
            <person name="Stajich J."/>
            <person name="Litt A."/>
        </authorList>
    </citation>
    <scope>NUCLEOTIDE SEQUENCE [LARGE SCALE GENOMIC DNA]</scope>
    <source>
        <strain evidence="2">AR-01</strain>
    </source>
</reference>
<organism evidence="2 3">
    <name type="scientific">Datura stramonium</name>
    <name type="common">Jimsonweed</name>
    <name type="synonym">Common thornapple</name>
    <dbReference type="NCBI Taxonomy" id="4076"/>
    <lineage>
        <taxon>Eukaryota</taxon>
        <taxon>Viridiplantae</taxon>
        <taxon>Streptophyta</taxon>
        <taxon>Embryophyta</taxon>
        <taxon>Tracheophyta</taxon>
        <taxon>Spermatophyta</taxon>
        <taxon>Magnoliopsida</taxon>
        <taxon>eudicotyledons</taxon>
        <taxon>Gunneridae</taxon>
        <taxon>Pentapetalae</taxon>
        <taxon>asterids</taxon>
        <taxon>lamiids</taxon>
        <taxon>Solanales</taxon>
        <taxon>Solanaceae</taxon>
        <taxon>Solanoideae</taxon>
        <taxon>Datureae</taxon>
        <taxon>Datura</taxon>
    </lineage>
</organism>
<feature type="region of interest" description="Disordered" evidence="1">
    <location>
        <begin position="70"/>
        <end position="92"/>
    </location>
</feature>
<feature type="non-terminal residue" evidence="2">
    <location>
        <position position="92"/>
    </location>
</feature>
<dbReference type="EMBL" id="JACEIK010009224">
    <property type="protein sequence ID" value="MCE3052126.1"/>
    <property type="molecule type" value="Genomic_DNA"/>
</dbReference>
<evidence type="ECO:0000313" key="3">
    <source>
        <dbReference type="Proteomes" id="UP000823775"/>
    </source>
</evidence>